<dbReference type="Pfam" id="PF00248">
    <property type="entry name" value="Aldo_ket_red"/>
    <property type="match status" value="1"/>
</dbReference>
<dbReference type="InterPro" id="IPR018170">
    <property type="entry name" value="Aldo/ket_reductase_CS"/>
</dbReference>
<dbReference type="RefSeq" id="WP_065350346.1">
    <property type="nucleotide sequence ID" value="NZ_LT222319.1"/>
</dbReference>
<evidence type="ECO:0000256" key="4">
    <source>
        <dbReference type="PIRSR" id="PIRSR000097-3"/>
    </source>
</evidence>
<dbReference type="InterPro" id="IPR020471">
    <property type="entry name" value="AKR"/>
</dbReference>
<feature type="domain" description="NADP-dependent oxidoreductase" evidence="6">
    <location>
        <begin position="41"/>
        <end position="229"/>
    </location>
</feature>
<evidence type="ECO:0000313" key="7">
    <source>
        <dbReference type="EMBL" id="SOS21881.1"/>
    </source>
</evidence>
<dbReference type="PANTHER" id="PTHR43827:SF3">
    <property type="entry name" value="NADP-DEPENDENT OXIDOREDUCTASE DOMAIN-CONTAINING PROTEIN"/>
    <property type="match status" value="1"/>
</dbReference>
<reference evidence="8" key="1">
    <citation type="submission" date="2017-11" db="EMBL/GenBank/DDBJ databases">
        <authorList>
            <person name="Blom J."/>
        </authorList>
    </citation>
    <scope>NUCLEOTIDE SEQUENCE [LARGE SCALE GENOMIC DNA]</scope>
</reference>
<dbReference type="InterPro" id="IPR036812">
    <property type="entry name" value="NAD(P)_OxRdtase_dom_sf"/>
</dbReference>
<protein>
    <recommendedName>
        <fullName evidence="6">NADP-dependent oxidoreductase domain-containing protein</fullName>
    </recommendedName>
</protein>
<dbReference type="PANTHER" id="PTHR43827">
    <property type="entry name" value="2,5-DIKETO-D-GLUCONIC ACID REDUCTASE"/>
    <property type="match status" value="1"/>
</dbReference>
<dbReference type="Proteomes" id="UP000239025">
    <property type="component" value="Chromosome 1"/>
</dbReference>
<comment type="similarity">
    <text evidence="1">Belongs to the aldo/keto reductase family.</text>
</comment>
<dbReference type="Gene3D" id="3.20.20.100">
    <property type="entry name" value="NADP-dependent oxidoreductase domain"/>
    <property type="match status" value="1"/>
</dbReference>
<dbReference type="PROSITE" id="PS00062">
    <property type="entry name" value="ALDOKETO_REDUCTASE_2"/>
    <property type="match status" value="1"/>
</dbReference>
<evidence type="ECO:0000256" key="1">
    <source>
        <dbReference type="ARBA" id="ARBA00007905"/>
    </source>
</evidence>
<organism evidence="7 8">
    <name type="scientific">Pseudomonas cerasi</name>
    <dbReference type="NCBI Taxonomy" id="1583341"/>
    <lineage>
        <taxon>Bacteria</taxon>
        <taxon>Pseudomonadati</taxon>
        <taxon>Pseudomonadota</taxon>
        <taxon>Gammaproteobacteria</taxon>
        <taxon>Pseudomonadales</taxon>
        <taxon>Pseudomonadaceae</taxon>
        <taxon>Pseudomonas</taxon>
    </lineage>
</organism>
<feature type="site" description="Lowers pKa of active site Tyr" evidence="4">
    <location>
        <position position="80"/>
    </location>
</feature>
<gene>
    <name evidence="7" type="ORF">PL963_03794</name>
</gene>
<accession>A0A193ST03</accession>
<evidence type="ECO:0000256" key="5">
    <source>
        <dbReference type="SAM" id="MobiDB-lite"/>
    </source>
</evidence>
<evidence type="ECO:0000256" key="3">
    <source>
        <dbReference type="ARBA" id="ARBA00023002"/>
    </source>
</evidence>
<proteinExistence type="inferred from homology"/>
<keyword evidence="2" id="KW-0521">NADP</keyword>
<sequence>MPIADILSPNAKNGGGAPSPEIGVSMGTPQGDSDLSGLIDALLDGYRLFDFGARNHRERDVVAAIQQTGLNREDVKVIKKLPLTHYRPKDALNLITCELEASGLEFFDQYLLEWPSPDSNSTAQAWDALVRAKEKNLVKSIGVCNFAPANVKRLITQSNTPPCINQIEMHPHFPQPDQLAWHTSVGITTQARMPFGRANHLLCCTVVEDIARQSNKSAGQVILRWHYQRGVLAFTRYAPKRLPHVTELRLDDFELGEDDMLRISQLALRNGRVYEGHFD</sequence>
<dbReference type="EMBL" id="LT963395">
    <property type="protein sequence ID" value="SOS21881.1"/>
    <property type="molecule type" value="Genomic_DNA"/>
</dbReference>
<dbReference type="PIRSF" id="PIRSF000097">
    <property type="entry name" value="AKR"/>
    <property type="match status" value="1"/>
</dbReference>
<dbReference type="GO" id="GO:0016616">
    <property type="term" value="F:oxidoreductase activity, acting on the CH-OH group of donors, NAD or NADP as acceptor"/>
    <property type="evidence" value="ECO:0007669"/>
    <property type="project" value="UniProtKB-ARBA"/>
</dbReference>
<keyword evidence="8" id="KW-1185">Reference proteome</keyword>
<feature type="region of interest" description="Disordered" evidence="5">
    <location>
        <begin position="1"/>
        <end position="30"/>
    </location>
</feature>
<evidence type="ECO:0000259" key="6">
    <source>
        <dbReference type="Pfam" id="PF00248"/>
    </source>
</evidence>
<evidence type="ECO:0000256" key="2">
    <source>
        <dbReference type="ARBA" id="ARBA00022857"/>
    </source>
</evidence>
<name>A0A193ST03_9PSED</name>
<dbReference type="PRINTS" id="PR00069">
    <property type="entry name" value="ALDKETRDTASE"/>
</dbReference>
<evidence type="ECO:0000313" key="8">
    <source>
        <dbReference type="Proteomes" id="UP000239025"/>
    </source>
</evidence>
<dbReference type="InterPro" id="IPR023210">
    <property type="entry name" value="NADP_OxRdtase_dom"/>
</dbReference>
<dbReference type="AlphaFoldDB" id="A0A193ST03"/>
<keyword evidence="3" id="KW-0560">Oxidoreductase</keyword>
<dbReference type="SUPFAM" id="SSF51430">
    <property type="entry name" value="NAD(P)-linked oxidoreductase"/>
    <property type="match status" value="1"/>
</dbReference>